<dbReference type="EMBL" id="CAJRGZ010000017">
    <property type="protein sequence ID" value="CAG5157098.1"/>
    <property type="molecule type" value="Genomic_DNA"/>
</dbReference>
<accession>A0A8J2I215</accession>
<comment type="caution">
    <text evidence="8">The sequence shown here is derived from an EMBL/GenBank/DDBJ whole genome shotgun (WGS) entry which is preliminary data.</text>
</comment>
<sequence length="1250" mass="138497">MTSKLIAIIAGVGPGTGASVARKFSSHYPVVLLARKPENYEPLAQEINGAGGRAIGISTDVSSASSLASAVSAIKQEFGQDVAAAAAIFNASGPFMRKPFLEIPAETFEGSLGVSAMGGILFSQSFLPLLLKGVEQKSEHPPSLIFTGATASVKSNAQMASFSTGKWALRALSQSLAREFGPQGVHVAHAIIDGVIDIPRTREWLKDMPKEAKLSADATKVMPGLGNSCWATEPSSKSSWTDVKTPDEAENIAVPSFGFSFPSFTKKSALTARSFVVLSLSESRSVEMKEPTIKVDASPSQDLAKVKTATRRRKFIAKIRAPPELGAVAHPPMTGENAPRLTAVPTYSQQRPPQRPPSPPGQHQQLQSPLTQLSPSTVKASPQQTPGPLDASGGSAELSGKRGMRSQIACTRCRRSKTKCENTGQGTTCKACANTNRDCTWDHAAVASTTGSVRRDSTADFDAPPKKRRKLLAPTSSTAQRSVEGLGTYEDALQSPLLTPQVWEELFDIYDKHFSTDFPFLHKRTFLSSVQQPQSTDSSSDAKTPTQAQTPQIYPPLLLAFLTQTARFHDKLVQQTGNDPIKTAEFYAQATRTQMGTEIFGFPTLEKIQTLLMLGYYEWTNLQGTEGWIKIGLAIRCAICLGYPHLDVDDKGLPAPLRDCEKGLSEKDQFILRETQRRTFWSCCLMDCYLSWGEDRPRMLTPDQFQRTQLVCSDGAFNFGRKARTRLLGEDDAAYEQRRKEWNEHTERRRNDHSGSIQADPLDGGKWEIGEHEAELTWYIKAVVIFGEVSQWSCKRGRRQEGKTPPWRSTTGFKKLEDKLKQLKRDLPDHLQLTQDNTEDRIYNKPGKEYMPTSPWTLTYPRGPLDEPLIDEKPPDPEYWIKQAKDCWKACVDFTHLLHTIETSRVHSNLVQTPTVAFSCFAVGIGTIYCHYFPHMDPDSVLSSRLSPRAHDIANGFLLRILSRFKMARSWLVQLAEWQRYYRREKKKYRELSGQVDDSPKSNSSDGIASSGLKDYAQFFERSHKQFGDISTDNNSQWSTKDKDLADTRLTHDEDSAERTLPASTSPVKHEIQGVSDDRSNQHPVVQSSFTAVNRNGVQTPPATHASAYGHQTNTPSYDSNPTSRFGAHTSPPSYPSYQYGNPLQHTIPTARTSFETGPNHNHISGNASVPIHTVYSDWQTARPHDLHAARMAMEIDGAQTFTNSWAGPAMISDNDQSYDWGGAMNFTNFPTNTASYYPSSAPNYSYPPQ</sequence>
<dbReference type="SMART" id="SM00906">
    <property type="entry name" value="Fungal_trans"/>
    <property type="match status" value="1"/>
</dbReference>
<dbReference type="InterPro" id="IPR001138">
    <property type="entry name" value="Zn2Cys6_DnaBD"/>
</dbReference>
<dbReference type="OrthoDB" id="5370478at2759"/>
<feature type="domain" description="Zn(2)-C6 fungal-type" evidence="7">
    <location>
        <begin position="409"/>
        <end position="441"/>
    </location>
</feature>
<feature type="region of interest" description="Disordered" evidence="6">
    <location>
        <begin position="743"/>
        <end position="765"/>
    </location>
</feature>
<dbReference type="SUPFAM" id="SSF57701">
    <property type="entry name" value="Zn2/Cys6 DNA-binding domain"/>
    <property type="match status" value="1"/>
</dbReference>
<dbReference type="GO" id="GO:0000981">
    <property type="term" value="F:DNA-binding transcription factor activity, RNA polymerase II-specific"/>
    <property type="evidence" value="ECO:0007669"/>
    <property type="project" value="InterPro"/>
</dbReference>
<evidence type="ECO:0000256" key="5">
    <source>
        <dbReference type="ARBA" id="ARBA00023242"/>
    </source>
</evidence>
<feature type="compositionally biased region" description="Basic and acidic residues" evidence="6">
    <location>
        <begin position="1068"/>
        <end position="1081"/>
    </location>
</feature>
<feature type="compositionally biased region" description="Basic and acidic residues" evidence="6">
    <location>
        <begin position="743"/>
        <end position="753"/>
    </location>
</feature>
<feature type="region of interest" description="Disordered" evidence="6">
    <location>
        <begin position="346"/>
        <end position="427"/>
    </location>
</feature>
<dbReference type="GO" id="GO:0005634">
    <property type="term" value="C:nucleus"/>
    <property type="evidence" value="ECO:0007669"/>
    <property type="project" value="UniProtKB-SubCell"/>
</dbReference>
<evidence type="ECO:0000259" key="7">
    <source>
        <dbReference type="PROSITE" id="PS50048"/>
    </source>
</evidence>
<dbReference type="CDD" id="cd00067">
    <property type="entry name" value="GAL4"/>
    <property type="match status" value="1"/>
</dbReference>
<dbReference type="InterPro" id="IPR050815">
    <property type="entry name" value="TF_fung"/>
</dbReference>
<evidence type="ECO:0000256" key="4">
    <source>
        <dbReference type="ARBA" id="ARBA00023163"/>
    </source>
</evidence>
<protein>
    <recommendedName>
        <fullName evidence="7">Zn(2)-C6 fungal-type domain-containing protein</fullName>
    </recommendedName>
</protein>
<dbReference type="SUPFAM" id="SSF51735">
    <property type="entry name" value="NAD(P)-binding Rossmann-fold domains"/>
    <property type="match status" value="1"/>
</dbReference>
<dbReference type="InterPro" id="IPR036864">
    <property type="entry name" value="Zn2-C6_fun-type_DNA-bd_sf"/>
</dbReference>
<dbReference type="CDD" id="cd12148">
    <property type="entry name" value="fungal_TF_MHR"/>
    <property type="match status" value="1"/>
</dbReference>
<feature type="region of interest" description="Disordered" evidence="6">
    <location>
        <begin position="1095"/>
        <end position="1132"/>
    </location>
</feature>
<dbReference type="InterPro" id="IPR036291">
    <property type="entry name" value="NAD(P)-bd_dom_sf"/>
</dbReference>
<keyword evidence="9" id="KW-1185">Reference proteome</keyword>
<evidence type="ECO:0000256" key="3">
    <source>
        <dbReference type="ARBA" id="ARBA00023015"/>
    </source>
</evidence>
<evidence type="ECO:0000313" key="9">
    <source>
        <dbReference type="Proteomes" id="UP000676310"/>
    </source>
</evidence>
<dbReference type="PANTHER" id="PTHR47338">
    <property type="entry name" value="ZN(II)2CYS6 TRANSCRIPTION FACTOR (EUROFUNG)-RELATED"/>
    <property type="match status" value="1"/>
</dbReference>
<evidence type="ECO:0000256" key="2">
    <source>
        <dbReference type="ARBA" id="ARBA00022723"/>
    </source>
</evidence>
<dbReference type="PANTHER" id="PTHR47338:SF5">
    <property type="entry name" value="ZN(II)2CYS6 TRANSCRIPTION FACTOR (EUROFUNG)"/>
    <property type="match status" value="1"/>
</dbReference>
<dbReference type="PROSITE" id="PS50048">
    <property type="entry name" value="ZN2_CY6_FUNGAL_2"/>
    <property type="match status" value="1"/>
</dbReference>
<dbReference type="GO" id="GO:0008270">
    <property type="term" value="F:zinc ion binding"/>
    <property type="evidence" value="ECO:0007669"/>
    <property type="project" value="InterPro"/>
</dbReference>
<proteinExistence type="predicted"/>
<evidence type="ECO:0000313" key="8">
    <source>
        <dbReference type="EMBL" id="CAG5157098.1"/>
    </source>
</evidence>
<keyword evidence="2" id="KW-0479">Metal-binding</keyword>
<keyword evidence="3" id="KW-0805">Transcription regulation</keyword>
<dbReference type="AlphaFoldDB" id="A0A8J2I215"/>
<feature type="compositionally biased region" description="Low complexity" evidence="6">
    <location>
        <begin position="361"/>
        <end position="377"/>
    </location>
</feature>
<gene>
    <name evidence="8" type="ORF">ALTATR162_LOCUS4890</name>
</gene>
<dbReference type="GeneID" id="67016607"/>
<evidence type="ECO:0000256" key="1">
    <source>
        <dbReference type="ARBA" id="ARBA00004123"/>
    </source>
</evidence>
<keyword evidence="4" id="KW-0804">Transcription</keyword>
<organism evidence="8 9">
    <name type="scientific">Alternaria atra</name>
    <dbReference type="NCBI Taxonomy" id="119953"/>
    <lineage>
        <taxon>Eukaryota</taxon>
        <taxon>Fungi</taxon>
        <taxon>Dikarya</taxon>
        <taxon>Ascomycota</taxon>
        <taxon>Pezizomycotina</taxon>
        <taxon>Dothideomycetes</taxon>
        <taxon>Pleosporomycetidae</taxon>
        <taxon>Pleosporales</taxon>
        <taxon>Pleosporineae</taxon>
        <taxon>Pleosporaceae</taxon>
        <taxon>Alternaria</taxon>
        <taxon>Alternaria sect. Ulocladioides</taxon>
    </lineage>
</organism>
<dbReference type="PROSITE" id="PS00463">
    <property type="entry name" value="ZN2_CY6_FUNGAL_1"/>
    <property type="match status" value="1"/>
</dbReference>
<dbReference type="RefSeq" id="XP_043168441.1">
    <property type="nucleotide sequence ID" value="XM_043312506.1"/>
</dbReference>
<comment type="subcellular location">
    <subcellularLocation>
        <location evidence="1">Nucleus</location>
    </subcellularLocation>
</comment>
<dbReference type="SMART" id="SM00066">
    <property type="entry name" value="GAL4"/>
    <property type="match status" value="1"/>
</dbReference>
<evidence type="ECO:0000256" key="6">
    <source>
        <dbReference type="SAM" id="MobiDB-lite"/>
    </source>
</evidence>
<feature type="region of interest" description="Disordered" evidence="6">
    <location>
        <begin position="448"/>
        <end position="479"/>
    </location>
</feature>
<dbReference type="Gene3D" id="3.40.50.720">
    <property type="entry name" value="NAD(P)-binding Rossmann-like Domain"/>
    <property type="match status" value="1"/>
</dbReference>
<dbReference type="Proteomes" id="UP000676310">
    <property type="component" value="Unassembled WGS sequence"/>
</dbReference>
<dbReference type="GO" id="GO:0006351">
    <property type="term" value="P:DNA-templated transcription"/>
    <property type="evidence" value="ECO:0007669"/>
    <property type="project" value="InterPro"/>
</dbReference>
<dbReference type="Pfam" id="PF00106">
    <property type="entry name" value="adh_short"/>
    <property type="match status" value="1"/>
</dbReference>
<reference evidence="8" key="1">
    <citation type="submission" date="2021-05" db="EMBL/GenBank/DDBJ databases">
        <authorList>
            <person name="Stam R."/>
        </authorList>
    </citation>
    <scope>NUCLEOTIDE SEQUENCE</scope>
    <source>
        <strain evidence="8">CS162</strain>
    </source>
</reference>
<dbReference type="InterPro" id="IPR002347">
    <property type="entry name" value="SDR_fam"/>
</dbReference>
<keyword evidence="5" id="KW-0539">Nucleus</keyword>
<name>A0A8J2I215_9PLEO</name>
<feature type="compositionally biased region" description="Polar residues" evidence="6">
    <location>
        <begin position="1110"/>
        <end position="1124"/>
    </location>
</feature>
<dbReference type="Pfam" id="PF04082">
    <property type="entry name" value="Fungal_trans"/>
    <property type="match status" value="1"/>
</dbReference>
<dbReference type="Gene3D" id="4.10.240.10">
    <property type="entry name" value="Zn(2)-C6 fungal-type DNA-binding domain"/>
    <property type="match status" value="1"/>
</dbReference>
<dbReference type="GO" id="GO:0003677">
    <property type="term" value="F:DNA binding"/>
    <property type="evidence" value="ECO:0007669"/>
    <property type="project" value="InterPro"/>
</dbReference>
<dbReference type="InterPro" id="IPR007219">
    <property type="entry name" value="XnlR_reg_dom"/>
</dbReference>
<feature type="region of interest" description="Disordered" evidence="6">
    <location>
        <begin position="1051"/>
        <end position="1082"/>
    </location>
</feature>